<evidence type="ECO:0008006" key="3">
    <source>
        <dbReference type="Google" id="ProtNLM"/>
    </source>
</evidence>
<organism evidence="1 2">
    <name type="scientific">Candidatus Glassbacteria bacterium RIFCSPLOWO2_12_FULL_58_11</name>
    <dbReference type="NCBI Taxonomy" id="1817867"/>
    <lineage>
        <taxon>Bacteria</taxon>
        <taxon>Candidatus Glassiibacteriota</taxon>
    </lineage>
</organism>
<comment type="caution">
    <text evidence="1">The sequence shown here is derived from an EMBL/GenBank/DDBJ whole genome shotgun (WGS) entry which is preliminary data.</text>
</comment>
<accession>A0A1F5YS97</accession>
<reference evidence="1 2" key="1">
    <citation type="journal article" date="2016" name="Nat. Commun.">
        <title>Thousands of microbial genomes shed light on interconnected biogeochemical processes in an aquifer system.</title>
        <authorList>
            <person name="Anantharaman K."/>
            <person name="Brown C.T."/>
            <person name="Hug L.A."/>
            <person name="Sharon I."/>
            <person name="Castelle C.J."/>
            <person name="Probst A.J."/>
            <person name="Thomas B.C."/>
            <person name="Singh A."/>
            <person name="Wilkins M.J."/>
            <person name="Karaoz U."/>
            <person name="Brodie E.L."/>
            <person name="Williams K.H."/>
            <person name="Hubbard S.S."/>
            <person name="Banfield J.F."/>
        </authorList>
    </citation>
    <scope>NUCLEOTIDE SEQUENCE [LARGE SCALE GENOMIC DNA]</scope>
</reference>
<dbReference type="Proteomes" id="UP000179129">
    <property type="component" value="Unassembled WGS sequence"/>
</dbReference>
<evidence type="ECO:0000313" key="1">
    <source>
        <dbReference type="EMBL" id="OGG03060.1"/>
    </source>
</evidence>
<dbReference type="AlphaFoldDB" id="A0A1F5YS97"/>
<dbReference type="InterPro" id="IPR036439">
    <property type="entry name" value="Dockerin_dom_sf"/>
</dbReference>
<sequence>MRQRDSSGAWSDWSAWHSGFATNWVDNTPQTEKTLPAGYREEAAAAVLQPDSTAPEIGALSEPGRIADTAGPYRITVEVSDQYILSVYLYWRRAGEADYSYVRMNGEEGLFRAEIPGQPAGTKVEYYIRAFDGFDHESYAPLNYESQPCSFEVLDPLTYDFNRDGRINLLDVLSMLLTGIRHPEEPALDYNGDGSYGMDDALGLLSDILQLRRSL</sequence>
<dbReference type="PROSITE" id="PS00018">
    <property type="entry name" value="EF_HAND_1"/>
    <property type="match status" value="1"/>
</dbReference>
<dbReference type="GO" id="GO:0000272">
    <property type="term" value="P:polysaccharide catabolic process"/>
    <property type="evidence" value="ECO:0007669"/>
    <property type="project" value="InterPro"/>
</dbReference>
<dbReference type="InterPro" id="IPR018247">
    <property type="entry name" value="EF_Hand_1_Ca_BS"/>
</dbReference>
<dbReference type="SUPFAM" id="SSF63446">
    <property type="entry name" value="Type I dockerin domain"/>
    <property type="match status" value="1"/>
</dbReference>
<dbReference type="EMBL" id="MFIX01000161">
    <property type="protein sequence ID" value="OGG03060.1"/>
    <property type="molecule type" value="Genomic_DNA"/>
</dbReference>
<name>A0A1F5YS97_9BACT</name>
<proteinExistence type="predicted"/>
<evidence type="ECO:0000313" key="2">
    <source>
        <dbReference type="Proteomes" id="UP000179129"/>
    </source>
</evidence>
<gene>
    <name evidence="1" type="ORF">A3F83_07070</name>
</gene>
<protein>
    <recommendedName>
        <fullName evidence="3">Dockerin domain-containing protein</fullName>
    </recommendedName>
</protein>